<feature type="domain" description="Glycosyl transferase family 1" evidence="2">
    <location>
        <begin position="618"/>
        <end position="788"/>
    </location>
</feature>
<organism evidence="3 4">
    <name type="scientific">Oceanimonas pelagia</name>
    <dbReference type="NCBI Taxonomy" id="3028314"/>
    <lineage>
        <taxon>Bacteria</taxon>
        <taxon>Pseudomonadati</taxon>
        <taxon>Pseudomonadota</taxon>
        <taxon>Gammaproteobacteria</taxon>
        <taxon>Aeromonadales</taxon>
        <taxon>Aeromonadaceae</taxon>
        <taxon>Oceanimonas</taxon>
    </lineage>
</organism>
<keyword evidence="3" id="KW-0328">Glycosyltransferase</keyword>
<dbReference type="PANTHER" id="PTHR46401">
    <property type="entry name" value="GLYCOSYLTRANSFERASE WBBK-RELATED"/>
    <property type="match status" value="1"/>
</dbReference>
<protein>
    <submittedName>
        <fullName evidence="3">Glycosyltransferase</fullName>
        <ecNumber evidence="3">2.4.-.-</ecNumber>
    </submittedName>
</protein>
<dbReference type="InterPro" id="IPR001296">
    <property type="entry name" value="Glyco_trans_1"/>
</dbReference>
<dbReference type="Pfam" id="PF00534">
    <property type="entry name" value="Glycos_transf_1"/>
    <property type="match status" value="3"/>
</dbReference>
<keyword evidence="1 3" id="KW-0808">Transferase</keyword>
<proteinExistence type="predicted"/>
<dbReference type="CDD" id="cd03809">
    <property type="entry name" value="GT4_MtfB-like"/>
    <property type="match status" value="2"/>
</dbReference>
<dbReference type="Proteomes" id="UP001223802">
    <property type="component" value="Chromosome"/>
</dbReference>
<keyword evidence="4" id="KW-1185">Reference proteome</keyword>
<feature type="domain" description="Glycosyl transferase family 1" evidence="2">
    <location>
        <begin position="215"/>
        <end position="381"/>
    </location>
</feature>
<evidence type="ECO:0000256" key="1">
    <source>
        <dbReference type="ARBA" id="ARBA00022679"/>
    </source>
</evidence>
<sequence length="1240" mass="140992">MRIVIDMQGAQAENKNRGIGRYSLALVKGIIRHANKHEVILALNGDFEDSIIPIRATFQQELPQTAIRVWRPVTPATHIEPKNNWHRKTSEKLYEAFLKSLQPDAIIITSLFEGLTTNAVTSIGQYSDLPIAVVLYDLIPLINKTPYLDNPAVKKWYEEKIGFIRKANLLLSISDSSRNEALSYLNFSSDKVINISTDADPQFSIKKLNTEERKKIKDTYGIKKDLVLYTGGIDHRKNIEGLISAYSLLSKNIRSKHQLAIVCSISEAEKVRLENLAKKQGLDSNELLLTGFVPEDDLISLYNLCKVFVFPSWHEGFGLPVLEAMRCGAAVIGANTSSLPEVIGSQEALFDPHNIDSITSKLNQVLSDNELRNHLKQHAVKQAKSFSWERTAKITLMALEKHFMVDKGSSYCSRLLSIEKKPRMAYISPLPPERSGISDYSAELLPELKKYYNIDVVVEQKDISDKWVANNLNALTPSEFLENHHNYDRIIYHFGNSEFHAYMLKLIEHAPGVIVLHDFFLSGLMGYYSGYAEEPLYYIHSLYNSHGYQAVHRYFNNDDTAWIYPCNIKPLSTSKGLIVHSPFSKKLNNDWHGKTPSERIKVIPLLRTPANINVTERRMIRKALGIDEEAFLVCSFGMIGKSKFNHRLLKAWLASSLSKNKRSYLVFVGENDPGEYGKNLLSEIEDCGLGNRIKITGWASEKLFKQYLSVADIGVQLRGLTRGETSAAVLDCMNYGLPTIVNANGSMADLPDNAVLKLQDVFDDVELTEALEHLWENHLTRERLGDTALNIIKRYHSPSHCGNMYAEAIEDFYKNGPVNHVDIIKSITPPEDQLDVNSALKSLASSIDYAIPLSIEKPQLLVDISELIQRDSRSGIQRVVKSILKEWLINPPDGYRVEAVYATPDRLGYYYARRFTLGFLGCPEHILDDEPVRYRNGDIFVGLDLNFFVAEAQKDYISDMQRTGVHVSYVIYDLLPIQFPEFWEEQHNIKMLHNNWLKTVTSYDSAICISKAVADELHDWLKKYGEPRKQPLHIGWFHLGADVENSNPTKGIPHDAEKALHQLQTQHSFLMVGTLEPRKGHQEVLAAFETLWHQNEKINLVFVGKKGWLVDDLVTKLKNHPQLNKKLFWLEGVSDEHLEKIYNVSTCLIAASYGEGFGLPLIEAAQHHLPIIARDIPVFREVAGNHAYYFNSQEKSTALTSTIKTWLEKFKKDTHPKPENMPWLTWKQSANELLRNYNLK</sequence>
<dbReference type="Gene3D" id="3.40.50.2000">
    <property type="entry name" value="Glycogen Phosphorylase B"/>
    <property type="match status" value="4"/>
</dbReference>
<gene>
    <name evidence="3" type="ORF">PU634_08760</name>
</gene>
<dbReference type="SUPFAM" id="SSF53756">
    <property type="entry name" value="UDP-Glycosyltransferase/glycogen phosphorylase"/>
    <property type="match status" value="3"/>
</dbReference>
<dbReference type="EMBL" id="CP118224">
    <property type="protein sequence ID" value="WMC09221.1"/>
    <property type="molecule type" value="Genomic_DNA"/>
</dbReference>
<name>A0AA50QAM8_9GAMM</name>
<evidence type="ECO:0000259" key="2">
    <source>
        <dbReference type="Pfam" id="PF00534"/>
    </source>
</evidence>
<dbReference type="AlphaFoldDB" id="A0AA50QAM8"/>
<evidence type="ECO:0000313" key="3">
    <source>
        <dbReference type="EMBL" id="WMC09221.1"/>
    </source>
</evidence>
<dbReference type="RefSeq" id="WP_306760424.1">
    <property type="nucleotide sequence ID" value="NZ_CP118224.1"/>
</dbReference>
<dbReference type="EC" id="2.4.-.-" evidence="3"/>
<dbReference type="GO" id="GO:0016757">
    <property type="term" value="F:glycosyltransferase activity"/>
    <property type="evidence" value="ECO:0007669"/>
    <property type="project" value="UniProtKB-KW"/>
</dbReference>
<dbReference type="GO" id="GO:0009103">
    <property type="term" value="P:lipopolysaccharide biosynthetic process"/>
    <property type="evidence" value="ECO:0007669"/>
    <property type="project" value="TreeGrafter"/>
</dbReference>
<dbReference type="KEGG" id="ope:PU634_08760"/>
<evidence type="ECO:0000313" key="4">
    <source>
        <dbReference type="Proteomes" id="UP001223802"/>
    </source>
</evidence>
<feature type="domain" description="Glycosyl transferase family 1" evidence="2">
    <location>
        <begin position="1064"/>
        <end position="1212"/>
    </location>
</feature>
<reference evidence="3 4" key="1">
    <citation type="submission" date="2023-02" db="EMBL/GenBank/DDBJ databases">
        <title>Complete genome sequence of a novel bacterium Oceanimonas sp. NTOU-MSR1 isolated from marine coast sediment.</title>
        <authorList>
            <person name="Yang H.-T."/>
            <person name="Chen Y.-L."/>
            <person name="Ho Y.-N."/>
        </authorList>
    </citation>
    <scope>NUCLEOTIDE SEQUENCE [LARGE SCALE GENOMIC DNA]</scope>
    <source>
        <strain evidence="3 4">NTOU-MSR1</strain>
    </source>
</reference>
<dbReference type="CDD" id="cd03801">
    <property type="entry name" value="GT4_PimA-like"/>
    <property type="match status" value="1"/>
</dbReference>
<accession>A0AA50QAM8</accession>
<dbReference type="PANTHER" id="PTHR46401:SF2">
    <property type="entry name" value="GLYCOSYLTRANSFERASE WBBK-RELATED"/>
    <property type="match status" value="1"/>
</dbReference>